<reference evidence="1" key="1">
    <citation type="submission" date="2023-03" db="EMBL/GenBank/DDBJ databases">
        <authorList>
            <person name="Steffen K."/>
            <person name="Cardenas P."/>
        </authorList>
    </citation>
    <scope>NUCLEOTIDE SEQUENCE</scope>
</reference>
<proteinExistence type="predicted"/>
<evidence type="ECO:0008006" key="3">
    <source>
        <dbReference type="Google" id="ProtNLM"/>
    </source>
</evidence>
<dbReference type="AlphaFoldDB" id="A0AA35S4S5"/>
<sequence length="233" mass="26245">MLVFGGVAVAQDSFGDPFEKGKLQNPNWEWQNEPPKWDVGDTRENFLFIDSEPNRNLWATDQSHLLYQETDTDIFDVETHFFARWDTSSGVNGLVVKSPKDDNWVTIKFWSRDAAAKGQIQYQTKQNEGGGGLTGNAGFTPEFGETELFLRLAKDADEYSAWYKTKENEDWIEIGVTEFELTPPLWLGVYAGVAAGAGSLEVDYEYFNDNLNPFPVEPGGKATTTWAAVKTQY</sequence>
<name>A0AA35S4S5_GEOBA</name>
<keyword evidence="2" id="KW-1185">Reference proteome</keyword>
<comment type="caution">
    <text evidence="1">The sequence shown here is derived from an EMBL/GenBank/DDBJ whole genome shotgun (WGS) entry which is preliminary data.</text>
</comment>
<dbReference type="SUPFAM" id="SSF49899">
    <property type="entry name" value="Concanavalin A-like lectins/glucanases"/>
    <property type="match status" value="1"/>
</dbReference>
<dbReference type="InterPro" id="IPR013320">
    <property type="entry name" value="ConA-like_dom_sf"/>
</dbReference>
<dbReference type="EMBL" id="CASHTH010001921">
    <property type="protein sequence ID" value="CAI8021906.1"/>
    <property type="molecule type" value="Genomic_DNA"/>
</dbReference>
<evidence type="ECO:0000313" key="2">
    <source>
        <dbReference type="Proteomes" id="UP001174909"/>
    </source>
</evidence>
<accession>A0AA35S4S5</accession>
<gene>
    <name evidence="1" type="ORF">GBAR_LOCUS12900</name>
</gene>
<dbReference type="Proteomes" id="UP001174909">
    <property type="component" value="Unassembled WGS sequence"/>
</dbReference>
<protein>
    <recommendedName>
        <fullName evidence="3">Beta-xylosidase C-terminal Concanavalin A-like domain-containing protein</fullName>
    </recommendedName>
</protein>
<dbReference type="Gene3D" id="2.60.120.200">
    <property type="match status" value="1"/>
</dbReference>
<organism evidence="1 2">
    <name type="scientific">Geodia barretti</name>
    <name type="common">Barrett's horny sponge</name>
    <dbReference type="NCBI Taxonomy" id="519541"/>
    <lineage>
        <taxon>Eukaryota</taxon>
        <taxon>Metazoa</taxon>
        <taxon>Porifera</taxon>
        <taxon>Demospongiae</taxon>
        <taxon>Heteroscleromorpha</taxon>
        <taxon>Tetractinellida</taxon>
        <taxon>Astrophorina</taxon>
        <taxon>Geodiidae</taxon>
        <taxon>Geodia</taxon>
    </lineage>
</organism>
<evidence type="ECO:0000313" key="1">
    <source>
        <dbReference type="EMBL" id="CAI8021906.1"/>
    </source>
</evidence>